<sequence length="151" mass="17670">MASLSSVQNRVNALRNFEHFDSAYFNELNQLRLGYGVNSTPYLMSINDEACSLHSKVEKFKNREIYYQAFKNGHVRDGYINVFAVTMNYFTALSNLNKFVRNNDIDDKPTSKLLKGYVKQYYENLRIFVEQFTALRLEYQRYLSTLPQSSG</sequence>
<evidence type="ECO:0000313" key="1">
    <source>
        <dbReference type="EMBL" id="KKL81269.1"/>
    </source>
</evidence>
<name>A0A0F9F4E4_9ZZZZ</name>
<proteinExistence type="predicted"/>
<reference evidence="1" key="1">
    <citation type="journal article" date="2015" name="Nature">
        <title>Complex archaea that bridge the gap between prokaryotes and eukaryotes.</title>
        <authorList>
            <person name="Spang A."/>
            <person name="Saw J.H."/>
            <person name="Jorgensen S.L."/>
            <person name="Zaremba-Niedzwiedzka K."/>
            <person name="Martijn J."/>
            <person name="Lind A.E."/>
            <person name="van Eijk R."/>
            <person name="Schleper C."/>
            <person name="Guy L."/>
            <person name="Ettema T.J."/>
        </authorList>
    </citation>
    <scope>NUCLEOTIDE SEQUENCE</scope>
</reference>
<dbReference type="AlphaFoldDB" id="A0A0F9F4E4"/>
<protein>
    <submittedName>
        <fullName evidence="1">Uncharacterized protein</fullName>
    </submittedName>
</protein>
<organism evidence="1">
    <name type="scientific">marine sediment metagenome</name>
    <dbReference type="NCBI Taxonomy" id="412755"/>
    <lineage>
        <taxon>unclassified sequences</taxon>
        <taxon>metagenomes</taxon>
        <taxon>ecological metagenomes</taxon>
    </lineage>
</organism>
<comment type="caution">
    <text evidence="1">The sequence shown here is derived from an EMBL/GenBank/DDBJ whole genome shotgun (WGS) entry which is preliminary data.</text>
</comment>
<accession>A0A0F9F4E4</accession>
<gene>
    <name evidence="1" type="ORF">LCGC14_1996450</name>
</gene>
<dbReference type="EMBL" id="LAZR01022610">
    <property type="protein sequence ID" value="KKL81269.1"/>
    <property type="molecule type" value="Genomic_DNA"/>
</dbReference>